<dbReference type="PANTHER" id="PTHR11091">
    <property type="entry name" value="OXIDOREDUCTASE-RELATED"/>
    <property type="match status" value="1"/>
</dbReference>
<dbReference type="RefSeq" id="WP_219761236.1">
    <property type="nucleotide sequence ID" value="NZ_JAHYBZ010000001.1"/>
</dbReference>
<dbReference type="PANTHER" id="PTHR11091:SF0">
    <property type="entry name" value="MALATE DEHYDROGENASE"/>
    <property type="match status" value="1"/>
</dbReference>
<dbReference type="Proteomes" id="UP001196565">
    <property type="component" value="Unassembled WGS sequence"/>
</dbReference>
<protein>
    <submittedName>
        <fullName evidence="3">Ldh family oxidoreductase</fullName>
    </submittedName>
</protein>
<dbReference type="Gene3D" id="3.30.1370.60">
    <property type="entry name" value="Hypothetical oxidoreductase yiak, domain 2"/>
    <property type="match status" value="1"/>
</dbReference>
<proteinExistence type="inferred from homology"/>
<organism evidence="3 4">
    <name type="scientific">Roseomonas alba</name>
    <dbReference type="NCBI Taxonomy" id="2846776"/>
    <lineage>
        <taxon>Bacteria</taxon>
        <taxon>Pseudomonadati</taxon>
        <taxon>Pseudomonadota</taxon>
        <taxon>Alphaproteobacteria</taxon>
        <taxon>Acetobacterales</taxon>
        <taxon>Roseomonadaceae</taxon>
        <taxon>Roseomonas</taxon>
    </lineage>
</organism>
<keyword evidence="2" id="KW-0560">Oxidoreductase</keyword>
<dbReference type="InterPro" id="IPR036111">
    <property type="entry name" value="Mal/L-sulfo/L-lacto_DH-like_sf"/>
</dbReference>
<dbReference type="InterPro" id="IPR043144">
    <property type="entry name" value="Mal/L-sulf/L-lact_DH-like_ah"/>
</dbReference>
<dbReference type="Gene3D" id="1.10.1530.10">
    <property type="match status" value="1"/>
</dbReference>
<reference evidence="3 4" key="1">
    <citation type="submission" date="2021-07" db="EMBL/GenBank/DDBJ databases">
        <authorList>
            <person name="So Y."/>
        </authorList>
    </citation>
    <scope>NUCLEOTIDE SEQUENCE [LARGE SCALE GENOMIC DNA]</scope>
    <source>
        <strain evidence="3 4">HJA6</strain>
    </source>
</reference>
<comment type="caution">
    <text evidence="3">The sequence shown here is derived from an EMBL/GenBank/DDBJ whole genome shotgun (WGS) entry which is preliminary data.</text>
</comment>
<evidence type="ECO:0000313" key="4">
    <source>
        <dbReference type="Proteomes" id="UP001196565"/>
    </source>
</evidence>
<keyword evidence="4" id="KW-1185">Reference proteome</keyword>
<evidence type="ECO:0000256" key="1">
    <source>
        <dbReference type="ARBA" id="ARBA00006056"/>
    </source>
</evidence>
<dbReference type="InterPro" id="IPR043143">
    <property type="entry name" value="Mal/L-sulf/L-lact_DH-like_NADP"/>
</dbReference>
<comment type="similarity">
    <text evidence="1">Belongs to the LDH2/MDH2 oxidoreductase family.</text>
</comment>
<gene>
    <name evidence="3" type="ORF">KPL78_02725</name>
</gene>
<sequence length="345" mass="35219">MTPSDAVLPAPQLEALAARALGRGGMRSDDAAEVARILVLADLFGIRTHGVQRIPEYLARVKAGGIDPRARPRIERAAGALMRVDGANGMGPLVASRALHAAMQAAHGAGVAAAFVRGSNHLGAIMPYCFIAARHGFASVIASNAAPSIAPVGGREARLGNNPIGIGVPRPGGEPVILDMAMSVAARAKIRAAARAGAAIPDGWATDGAGHPTTDPAAAMGGFLLAMGGHKGYGLALMVDMLAGVLSGAGFLTGIGAWDKDPAKPQDLGHVLVLVDTTRLGLPETLAARIDAFRAILHETEPADPAQRVRLPGEASLARHRARLAEGVPIAAEDFARLTEIAGSA</sequence>
<name>A0ABS7A624_9PROT</name>
<dbReference type="InterPro" id="IPR003767">
    <property type="entry name" value="Malate/L-lactate_DH-like"/>
</dbReference>
<evidence type="ECO:0000313" key="3">
    <source>
        <dbReference type="EMBL" id="MBW6396740.1"/>
    </source>
</evidence>
<evidence type="ECO:0000256" key="2">
    <source>
        <dbReference type="ARBA" id="ARBA00023002"/>
    </source>
</evidence>
<accession>A0ABS7A624</accession>
<dbReference type="Pfam" id="PF02615">
    <property type="entry name" value="Ldh_2"/>
    <property type="match status" value="1"/>
</dbReference>
<dbReference type="EMBL" id="JAHYBZ010000001">
    <property type="protein sequence ID" value="MBW6396740.1"/>
    <property type="molecule type" value="Genomic_DNA"/>
</dbReference>
<dbReference type="SUPFAM" id="SSF89733">
    <property type="entry name" value="L-sulfolactate dehydrogenase-like"/>
    <property type="match status" value="1"/>
</dbReference>